<evidence type="ECO:0000313" key="2">
    <source>
        <dbReference type="EMBL" id="CAA9485289.1"/>
    </source>
</evidence>
<dbReference type="EMBL" id="CADCVI010000203">
    <property type="protein sequence ID" value="CAA9485289.1"/>
    <property type="molecule type" value="Genomic_DNA"/>
</dbReference>
<reference evidence="2" key="1">
    <citation type="submission" date="2020-02" db="EMBL/GenBank/DDBJ databases">
        <authorList>
            <person name="Meier V. D."/>
        </authorList>
    </citation>
    <scope>NUCLEOTIDE SEQUENCE</scope>
    <source>
        <strain evidence="2">AVDCRST_MAG25</strain>
    </source>
</reference>
<proteinExistence type="predicted"/>
<evidence type="ECO:0000256" key="1">
    <source>
        <dbReference type="SAM" id="MobiDB-lite"/>
    </source>
</evidence>
<protein>
    <submittedName>
        <fullName evidence="2">Uncharacterized protein</fullName>
    </submittedName>
</protein>
<name>A0A6J4S5E6_9ACTN</name>
<dbReference type="AlphaFoldDB" id="A0A6J4S5E6"/>
<feature type="region of interest" description="Disordered" evidence="1">
    <location>
        <begin position="22"/>
        <end position="57"/>
    </location>
</feature>
<accession>A0A6J4S5E6</accession>
<sequence>MGENLPVFGECVLKALSTIEEGTGGSASIRAEHRKPAEGDVRRRRYVERARQVREQR</sequence>
<feature type="compositionally biased region" description="Basic and acidic residues" evidence="1">
    <location>
        <begin position="30"/>
        <end position="57"/>
    </location>
</feature>
<organism evidence="2">
    <name type="scientific">uncultured Rubrobacteraceae bacterium</name>
    <dbReference type="NCBI Taxonomy" id="349277"/>
    <lineage>
        <taxon>Bacteria</taxon>
        <taxon>Bacillati</taxon>
        <taxon>Actinomycetota</taxon>
        <taxon>Rubrobacteria</taxon>
        <taxon>Rubrobacterales</taxon>
        <taxon>Rubrobacteraceae</taxon>
        <taxon>environmental samples</taxon>
    </lineage>
</organism>
<gene>
    <name evidence="2" type="ORF">AVDCRST_MAG25-3039</name>
</gene>